<dbReference type="Proteomes" id="UP000215595">
    <property type="component" value="Unassembled WGS sequence"/>
</dbReference>
<dbReference type="Pfam" id="PF01381">
    <property type="entry name" value="HTH_3"/>
    <property type="match status" value="1"/>
</dbReference>
<dbReference type="Gene3D" id="1.10.260.40">
    <property type="entry name" value="lambda repressor-like DNA-binding domains"/>
    <property type="match status" value="1"/>
</dbReference>
<dbReference type="InterPro" id="IPR001387">
    <property type="entry name" value="Cro/C1-type_HTH"/>
</dbReference>
<reference evidence="5 6" key="1">
    <citation type="submission" date="2017-03" db="EMBL/GenBank/DDBJ databases">
        <title>Lifting the veil on microbial sulfur biogeochemistry in mining wastewaters.</title>
        <authorList>
            <person name="Kantor R.S."/>
            <person name="Colenbrander Nelson T."/>
            <person name="Marshall S."/>
            <person name="Bennett D."/>
            <person name="Apte S."/>
            <person name="Camacho D."/>
            <person name="Thomas B.C."/>
            <person name="Warren L.A."/>
            <person name="Banfield J.F."/>
        </authorList>
    </citation>
    <scope>NUCLEOTIDE SEQUENCE [LARGE SCALE GENOMIC DNA]</scope>
    <source>
        <strain evidence="5">32-69-9</strain>
    </source>
</reference>
<evidence type="ECO:0000256" key="3">
    <source>
        <dbReference type="ARBA" id="ARBA00023163"/>
    </source>
</evidence>
<accession>A0A258FTN1</accession>
<dbReference type="PANTHER" id="PTHR36511:SF4">
    <property type="entry name" value="ANTITOXIN MQSA"/>
    <property type="match status" value="1"/>
</dbReference>
<dbReference type="CDD" id="cd00093">
    <property type="entry name" value="HTH_XRE"/>
    <property type="match status" value="1"/>
</dbReference>
<protein>
    <submittedName>
        <fullName evidence="5">Transcriptional regulator</fullName>
    </submittedName>
</protein>
<organism evidence="5 6">
    <name type="scientific">Brevundimonas subvibrioides</name>
    <dbReference type="NCBI Taxonomy" id="74313"/>
    <lineage>
        <taxon>Bacteria</taxon>
        <taxon>Pseudomonadati</taxon>
        <taxon>Pseudomonadota</taxon>
        <taxon>Alphaproteobacteria</taxon>
        <taxon>Caulobacterales</taxon>
        <taxon>Caulobacteraceae</taxon>
        <taxon>Brevundimonas</taxon>
    </lineage>
</organism>
<comment type="caution">
    <text evidence="5">The sequence shown here is derived from an EMBL/GenBank/DDBJ whole genome shotgun (WGS) entry which is preliminary data.</text>
</comment>
<dbReference type="GO" id="GO:0003677">
    <property type="term" value="F:DNA binding"/>
    <property type="evidence" value="ECO:0007669"/>
    <property type="project" value="UniProtKB-KW"/>
</dbReference>
<keyword evidence="2" id="KW-0238">DNA-binding</keyword>
<name>A0A258FTN1_9CAUL</name>
<dbReference type="InterPro" id="IPR052359">
    <property type="entry name" value="HTH-type_reg/antitoxin"/>
</dbReference>
<dbReference type="InterPro" id="IPR010982">
    <property type="entry name" value="Lambda_DNA-bd_dom_sf"/>
</dbReference>
<dbReference type="PANTHER" id="PTHR36511">
    <property type="entry name" value="MERR FAMILY BACTERIAL REGULATORY PROTEIN"/>
    <property type="match status" value="1"/>
</dbReference>
<evidence type="ECO:0000256" key="2">
    <source>
        <dbReference type="ARBA" id="ARBA00023125"/>
    </source>
</evidence>
<dbReference type="AlphaFoldDB" id="A0A258FTN1"/>
<sequence length="97" mass="10717">MKSAFDKIAEGLEEAVEIKEGRADPGTYRVHAPEKVDVKAIRTAQGLSQAGFAARYGLPKATIEEWEQNRRQPDTGSRLLLRVIEREPEAVARALGT</sequence>
<dbReference type="SUPFAM" id="SSF47413">
    <property type="entry name" value="lambda repressor-like DNA-binding domains"/>
    <property type="match status" value="1"/>
</dbReference>
<gene>
    <name evidence="5" type="ORF">B7Z01_03470</name>
</gene>
<evidence type="ECO:0000313" key="6">
    <source>
        <dbReference type="Proteomes" id="UP000215595"/>
    </source>
</evidence>
<proteinExistence type="predicted"/>
<keyword evidence="1" id="KW-0805">Transcription regulation</keyword>
<dbReference type="PROSITE" id="PS50943">
    <property type="entry name" value="HTH_CROC1"/>
    <property type="match status" value="1"/>
</dbReference>
<evidence type="ECO:0000313" key="5">
    <source>
        <dbReference type="EMBL" id="OYX35233.1"/>
    </source>
</evidence>
<evidence type="ECO:0000259" key="4">
    <source>
        <dbReference type="PROSITE" id="PS50943"/>
    </source>
</evidence>
<evidence type="ECO:0000256" key="1">
    <source>
        <dbReference type="ARBA" id="ARBA00023015"/>
    </source>
</evidence>
<dbReference type="EMBL" id="NCEB01000005">
    <property type="protein sequence ID" value="OYX35233.1"/>
    <property type="molecule type" value="Genomic_DNA"/>
</dbReference>
<feature type="domain" description="HTH cro/C1-type" evidence="4">
    <location>
        <begin position="38"/>
        <end position="91"/>
    </location>
</feature>
<keyword evidence="3" id="KW-0804">Transcription</keyword>